<evidence type="ECO:0000259" key="9">
    <source>
        <dbReference type="PROSITE" id="PS51918"/>
    </source>
</evidence>
<feature type="binding site" evidence="8">
    <location>
        <position position="30"/>
    </location>
    <ligand>
        <name>[4Fe-4S] cluster</name>
        <dbReference type="ChEBI" id="CHEBI:49883"/>
        <note>4Fe-4S-S-AdoMet</note>
    </ligand>
</feature>
<dbReference type="PIRSF" id="PIRSF000370">
    <property type="entry name" value="QueE"/>
    <property type="match status" value="1"/>
</dbReference>
<keyword evidence="4 8" id="KW-0460">Magnesium</keyword>
<dbReference type="PANTHER" id="PTHR42836:SF1">
    <property type="entry name" value="7-CARBOXY-7-DEAZAGUANINE SYNTHASE"/>
    <property type="match status" value="1"/>
</dbReference>
<dbReference type="PANTHER" id="PTHR42836">
    <property type="entry name" value="7-CARBOXY-7-DEAZAGUANINE SYNTHASE"/>
    <property type="match status" value="1"/>
</dbReference>
<evidence type="ECO:0000313" key="11">
    <source>
        <dbReference type="Proteomes" id="UP001319045"/>
    </source>
</evidence>
<feature type="binding site" evidence="8">
    <location>
        <begin position="11"/>
        <end position="13"/>
    </location>
    <ligand>
        <name>substrate</name>
    </ligand>
</feature>
<evidence type="ECO:0000256" key="7">
    <source>
        <dbReference type="ARBA" id="ARBA00023239"/>
    </source>
</evidence>
<feature type="binding site" evidence="8">
    <location>
        <begin position="36"/>
        <end position="38"/>
    </location>
    <ligand>
        <name>S-adenosyl-L-methionine</name>
        <dbReference type="ChEBI" id="CHEBI:59789"/>
    </ligand>
</feature>
<keyword evidence="5 8" id="KW-0408">Iron</keyword>
<dbReference type="InterPro" id="IPR058240">
    <property type="entry name" value="rSAM_sf"/>
</dbReference>
<dbReference type="CDD" id="cd01335">
    <property type="entry name" value="Radical_SAM"/>
    <property type="match status" value="1"/>
</dbReference>
<dbReference type="HAMAP" id="MF_00917">
    <property type="entry name" value="QueE"/>
    <property type="match status" value="1"/>
</dbReference>
<evidence type="ECO:0000313" key="10">
    <source>
        <dbReference type="EMBL" id="BCS84498.1"/>
    </source>
</evidence>
<dbReference type="InterPro" id="IPR013785">
    <property type="entry name" value="Aldolase_TIM"/>
</dbReference>
<feature type="binding site" evidence="8">
    <location>
        <position position="26"/>
    </location>
    <ligand>
        <name>substrate</name>
    </ligand>
</feature>
<dbReference type="InterPro" id="IPR007197">
    <property type="entry name" value="rSAM"/>
</dbReference>
<comment type="similarity">
    <text evidence="8">Belongs to the radical SAM superfamily. 7-carboxy-7-deazaguanine synthase family.</text>
</comment>
<feature type="binding site" evidence="8">
    <location>
        <begin position="153"/>
        <end position="156"/>
    </location>
    <ligand>
        <name>S-adenosyl-L-methionine</name>
        <dbReference type="ChEBI" id="CHEBI:59789"/>
    </ligand>
</feature>
<keyword evidence="3 8" id="KW-0479">Metal-binding</keyword>
<comment type="cofactor">
    <cofactor evidence="8">
        <name>[4Fe-4S] cluster</name>
        <dbReference type="ChEBI" id="CHEBI:49883"/>
    </cofactor>
    <text evidence="8">Binds 1 [4Fe-4S] cluster. The cluster is coordinated with 3 cysteines and an exchangeable S-adenosyl-L-methionine.</text>
</comment>
<keyword evidence="6 8" id="KW-0411">Iron-sulfur</keyword>
<feature type="domain" description="Radical SAM core" evidence="9">
    <location>
        <begin position="17"/>
        <end position="193"/>
    </location>
</feature>
<feature type="binding site" evidence="8">
    <location>
        <position position="76"/>
    </location>
    <ligand>
        <name>S-adenosyl-L-methionine</name>
        <dbReference type="ChEBI" id="CHEBI:59789"/>
    </ligand>
</feature>
<evidence type="ECO:0000256" key="6">
    <source>
        <dbReference type="ARBA" id="ARBA00023014"/>
    </source>
</evidence>
<evidence type="ECO:0000256" key="1">
    <source>
        <dbReference type="ARBA" id="ARBA00022485"/>
    </source>
</evidence>
<protein>
    <recommendedName>
        <fullName evidence="8">7-carboxy-7-deazaguanine synthase</fullName>
        <shortName evidence="8">CDG synthase</shortName>
        <ecNumber evidence="8">4.3.99.3</ecNumber>
    </recommendedName>
    <alternativeName>
        <fullName evidence="8">Queuosine biosynthesis protein QueE</fullName>
    </alternativeName>
</protein>
<dbReference type="InterPro" id="IPR024924">
    <property type="entry name" value="7-CO-7-deazaguanine_synth-like"/>
</dbReference>
<comment type="catalytic activity">
    <reaction evidence="8">
        <text>6-carboxy-5,6,7,8-tetrahydropterin + H(+) = 7-carboxy-7-carbaguanine + NH4(+)</text>
        <dbReference type="Rhea" id="RHEA:27974"/>
        <dbReference type="ChEBI" id="CHEBI:15378"/>
        <dbReference type="ChEBI" id="CHEBI:28938"/>
        <dbReference type="ChEBI" id="CHEBI:61032"/>
        <dbReference type="ChEBI" id="CHEBI:61036"/>
        <dbReference type="EC" id="4.3.99.3"/>
    </reaction>
</comment>
<feature type="binding site" evidence="8">
    <location>
        <position position="39"/>
    </location>
    <ligand>
        <name>Mg(2+)</name>
        <dbReference type="ChEBI" id="CHEBI:18420"/>
    </ligand>
</feature>
<evidence type="ECO:0000256" key="8">
    <source>
        <dbReference type="HAMAP-Rule" id="MF_00917"/>
    </source>
</evidence>
<comment type="pathway">
    <text evidence="8">Purine metabolism; 7-cyano-7-deazaguanine biosynthesis.</text>
</comment>
<evidence type="ECO:0000256" key="2">
    <source>
        <dbReference type="ARBA" id="ARBA00022691"/>
    </source>
</evidence>
<dbReference type="Gene3D" id="3.20.20.70">
    <property type="entry name" value="Aldolase class I"/>
    <property type="match status" value="1"/>
</dbReference>
<gene>
    <name evidence="8 10" type="primary">queE</name>
    <name evidence="10" type="ORF">prwr041_03910</name>
</gene>
<dbReference type="PROSITE" id="PS51918">
    <property type="entry name" value="RADICAL_SAM"/>
    <property type="match status" value="1"/>
</dbReference>
<reference evidence="10 11" key="1">
    <citation type="journal article" date="2022" name="Int. J. Syst. Evol. Microbiol.">
        <title>Prevotella herbatica sp. nov., a plant polysaccharide-decomposing anaerobic bacterium isolated from a methanogenic reactor.</title>
        <authorList>
            <person name="Uek A."/>
            <person name="Tonouchi A."/>
            <person name="Kaku N."/>
            <person name="Ueki K."/>
        </authorList>
    </citation>
    <scope>NUCLEOTIDE SEQUENCE [LARGE SCALE GENOMIC DNA]</scope>
    <source>
        <strain evidence="10 11">WR041</strain>
    </source>
</reference>
<keyword evidence="8" id="KW-0671">Queuosine biosynthesis</keyword>
<feature type="binding site" evidence="8">
    <location>
        <position position="74"/>
    </location>
    <ligand>
        <name>substrate</name>
    </ligand>
</feature>
<feature type="binding site" evidence="8">
    <location>
        <begin position="117"/>
        <end position="119"/>
    </location>
    <ligand>
        <name>S-adenosyl-L-methionine</name>
        <dbReference type="ChEBI" id="CHEBI:59789"/>
    </ligand>
</feature>
<dbReference type="EC" id="4.3.99.3" evidence="8"/>
<evidence type="ECO:0000256" key="5">
    <source>
        <dbReference type="ARBA" id="ARBA00023004"/>
    </source>
</evidence>
<sequence>MYRVNDIFYSLQGEGRNSGMAAVFIRFSGCNLKCSFCDTDFSAYKEMILDDILNSVKQLTQECTGSEHPLIVLTGGEPTLQVDEEFISAFHDLGYKVAMESNGTKEPPANLDWFTVSPKTNVKVKKCNELKCIFDERMLTDTFDIEADYYYLQPCDTGNLMRNSEIMTICIEYIKLHPKWRLSLQTHKLIGFK</sequence>
<comment type="function">
    <text evidence="8">Catalyzes the complex heterocyclic radical-mediated conversion of 6-carboxy-5,6,7,8-tetrahydropterin (CPH4) to 7-carboxy-7-deazaguanine (CDG), a step common to the biosynthetic pathways of all 7-deazapurine-containing compounds.</text>
</comment>
<comment type="caution">
    <text evidence="8">Lacks conserved residue(s) required for the propagation of feature annotation.</text>
</comment>
<feature type="binding site" evidence="8">
    <location>
        <position position="34"/>
    </location>
    <ligand>
        <name>[4Fe-4S] cluster</name>
        <dbReference type="ChEBI" id="CHEBI:49883"/>
        <note>4Fe-4S-S-AdoMet</note>
    </ligand>
</feature>
<comment type="cofactor">
    <cofactor evidence="8">
        <name>S-adenosyl-L-methionine</name>
        <dbReference type="ChEBI" id="CHEBI:59789"/>
    </cofactor>
    <text evidence="8">Binds 1 S-adenosyl-L-methionine per subunit.</text>
</comment>
<dbReference type="Pfam" id="PF04055">
    <property type="entry name" value="Radical_SAM"/>
    <property type="match status" value="1"/>
</dbReference>
<comment type="subunit">
    <text evidence="8">Homodimer.</text>
</comment>
<keyword evidence="2 8" id="KW-0949">S-adenosyl-L-methionine</keyword>
<evidence type="ECO:0000256" key="4">
    <source>
        <dbReference type="ARBA" id="ARBA00022842"/>
    </source>
</evidence>
<evidence type="ECO:0000256" key="3">
    <source>
        <dbReference type="ARBA" id="ARBA00022723"/>
    </source>
</evidence>
<keyword evidence="11" id="KW-1185">Reference proteome</keyword>
<dbReference type="SFLD" id="SFLDS00029">
    <property type="entry name" value="Radical_SAM"/>
    <property type="match status" value="1"/>
</dbReference>
<feature type="binding site" evidence="8">
    <location>
        <position position="37"/>
    </location>
    <ligand>
        <name>[4Fe-4S] cluster</name>
        <dbReference type="ChEBI" id="CHEBI:49883"/>
        <note>4Fe-4S-S-AdoMet</note>
    </ligand>
</feature>
<accession>A0ABM7NVH2</accession>
<organism evidence="10 11">
    <name type="scientific">Prevotella herbatica</name>
    <dbReference type="NCBI Taxonomy" id="2801997"/>
    <lineage>
        <taxon>Bacteria</taxon>
        <taxon>Pseudomonadati</taxon>
        <taxon>Bacteroidota</taxon>
        <taxon>Bacteroidia</taxon>
        <taxon>Bacteroidales</taxon>
        <taxon>Prevotellaceae</taxon>
        <taxon>Prevotella</taxon>
    </lineage>
</organism>
<proteinExistence type="inferred from homology"/>
<dbReference type="Proteomes" id="UP001319045">
    <property type="component" value="Chromosome"/>
</dbReference>
<dbReference type="SUPFAM" id="SSF102114">
    <property type="entry name" value="Radical SAM enzymes"/>
    <property type="match status" value="1"/>
</dbReference>
<dbReference type="EMBL" id="AP024484">
    <property type="protein sequence ID" value="BCS84498.1"/>
    <property type="molecule type" value="Genomic_DNA"/>
</dbReference>
<name>A0ABM7NVH2_9BACT</name>
<comment type="cofactor">
    <cofactor evidence="8">
        <name>Mg(2+)</name>
        <dbReference type="ChEBI" id="CHEBI:18420"/>
    </cofactor>
</comment>
<keyword evidence="7 8" id="KW-0456">Lyase</keyword>
<keyword evidence="1 8" id="KW-0004">4Fe-4S</keyword>